<dbReference type="Proteomes" id="UP000799444">
    <property type="component" value="Unassembled WGS sequence"/>
</dbReference>
<evidence type="ECO:0000313" key="3">
    <source>
        <dbReference type="Proteomes" id="UP000799444"/>
    </source>
</evidence>
<proteinExistence type="predicted"/>
<gene>
    <name evidence="2" type="ORF">EJ04DRAFT_507786</name>
</gene>
<protein>
    <recommendedName>
        <fullName evidence="4">Malate dehydrogenase</fullName>
    </recommendedName>
</protein>
<comment type="caution">
    <text evidence="2">The sequence shown here is derived from an EMBL/GenBank/DDBJ whole genome shotgun (WGS) entry which is preliminary data.</text>
</comment>
<sequence>MIFRTNLALALALMPTTLLAAPTKTVEAIIVDIAARGLPAAVVHALEDGKCDLDSVQMPIAPTPLPPPSSGLKLSHVAVGRGTQNYSCTPNSPASTPVAVGATASLFNATCSAVRAPAVLADVTKHALEFAVPTSEVAQRLLSGHHEFNESGSPFFTLGSDATRWGWVNCKKNGTSNAPDDAAKGPNGLGSVPWLKLSGVDGDYKEIYRLNTAGGVAPKTCGSIQGNFTVEYAAEYWFFK</sequence>
<dbReference type="PANTHER" id="PTHR35567">
    <property type="entry name" value="MALATE DEHYDROGENASE (AFU_ORTHOLOGUE AFUA_2G13800)"/>
    <property type="match status" value="1"/>
</dbReference>
<evidence type="ECO:0000256" key="1">
    <source>
        <dbReference type="SAM" id="SignalP"/>
    </source>
</evidence>
<dbReference type="InterPro" id="IPR021851">
    <property type="entry name" value="DUF3455"/>
</dbReference>
<organism evidence="2 3">
    <name type="scientific">Polyplosphaeria fusca</name>
    <dbReference type="NCBI Taxonomy" id="682080"/>
    <lineage>
        <taxon>Eukaryota</taxon>
        <taxon>Fungi</taxon>
        <taxon>Dikarya</taxon>
        <taxon>Ascomycota</taxon>
        <taxon>Pezizomycotina</taxon>
        <taxon>Dothideomycetes</taxon>
        <taxon>Pleosporomycetidae</taxon>
        <taxon>Pleosporales</taxon>
        <taxon>Tetraplosphaeriaceae</taxon>
        <taxon>Polyplosphaeria</taxon>
    </lineage>
</organism>
<dbReference type="Pfam" id="PF11937">
    <property type="entry name" value="DUF3455"/>
    <property type="match status" value="1"/>
</dbReference>
<dbReference type="AlphaFoldDB" id="A0A9P4V5K7"/>
<keyword evidence="1" id="KW-0732">Signal</keyword>
<feature type="chain" id="PRO_5040467473" description="Malate dehydrogenase" evidence="1">
    <location>
        <begin position="21"/>
        <end position="240"/>
    </location>
</feature>
<reference evidence="2" key="1">
    <citation type="journal article" date="2020" name="Stud. Mycol.">
        <title>101 Dothideomycetes genomes: a test case for predicting lifestyles and emergence of pathogens.</title>
        <authorList>
            <person name="Haridas S."/>
            <person name="Albert R."/>
            <person name="Binder M."/>
            <person name="Bloem J."/>
            <person name="Labutti K."/>
            <person name="Salamov A."/>
            <person name="Andreopoulos B."/>
            <person name="Baker S."/>
            <person name="Barry K."/>
            <person name="Bills G."/>
            <person name="Bluhm B."/>
            <person name="Cannon C."/>
            <person name="Castanera R."/>
            <person name="Culley D."/>
            <person name="Daum C."/>
            <person name="Ezra D."/>
            <person name="Gonzalez J."/>
            <person name="Henrissat B."/>
            <person name="Kuo A."/>
            <person name="Liang C."/>
            <person name="Lipzen A."/>
            <person name="Lutzoni F."/>
            <person name="Magnuson J."/>
            <person name="Mondo S."/>
            <person name="Nolan M."/>
            <person name="Ohm R."/>
            <person name="Pangilinan J."/>
            <person name="Park H.-J."/>
            <person name="Ramirez L."/>
            <person name="Alfaro M."/>
            <person name="Sun H."/>
            <person name="Tritt A."/>
            <person name="Yoshinaga Y."/>
            <person name="Zwiers L.-H."/>
            <person name="Turgeon B."/>
            <person name="Goodwin S."/>
            <person name="Spatafora J."/>
            <person name="Crous P."/>
            <person name="Grigoriev I."/>
        </authorList>
    </citation>
    <scope>NUCLEOTIDE SEQUENCE</scope>
    <source>
        <strain evidence="2">CBS 125425</strain>
    </source>
</reference>
<keyword evidence="3" id="KW-1185">Reference proteome</keyword>
<evidence type="ECO:0008006" key="4">
    <source>
        <dbReference type="Google" id="ProtNLM"/>
    </source>
</evidence>
<dbReference type="OrthoDB" id="1859733at2759"/>
<name>A0A9P4V5K7_9PLEO</name>
<evidence type="ECO:0000313" key="2">
    <source>
        <dbReference type="EMBL" id="KAF2740772.1"/>
    </source>
</evidence>
<accession>A0A9P4V5K7</accession>
<dbReference type="EMBL" id="ML996099">
    <property type="protein sequence ID" value="KAF2740772.1"/>
    <property type="molecule type" value="Genomic_DNA"/>
</dbReference>
<feature type="signal peptide" evidence="1">
    <location>
        <begin position="1"/>
        <end position="20"/>
    </location>
</feature>
<dbReference type="PANTHER" id="PTHR35567:SF1">
    <property type="entry name" value="CONSERVED FUNGAL PROTEIN (AFU_ORTHOLOGUE AFUA_1G14230)"/>
    <property type="match status" value="1"/>
</dbReference>